<gene>
    <name evidence="2" type="ORF">FK220_010875</name>
</gene>
<evidence type="ECO:0000256" key="1">
    <source>
        <dbReference type="SAM" id="SignalP"/>
    </source>
</evidence>
<reference evidence="2" key="1">
    <citation type="submission" date="2019-07" db="EMBL/GenBank/DDBJ databases">
        <authorList>
            <person name="De-Chao Zhang Q."/>
        </authorList>
    </citation>
    <scope>NUCLEOTIDE SEQUENCE</scope>
    <source>
        <strain evidence="2">TP-CH-4</strain>
    </source>
</reference>
<dbReference type="Proteomes" id="UP000707206">
    <property type="component" value="Unassembled WGS sequence"/>
</dbReference>
<proteinExistence type="predicted"/>
<keyword evidence="3" id="KW-1185">Reference proteome</keyword>
<dbReference type="EMBL" id="VIKU02000003">
    <property type="protein sequence ID" value="NHF59845.1"/>
    <property type="molecule type" value="Genomic_DNA"/>
</dbReference>
<name>A0A967AVB8_9FLAO</name>
<protein>
    <submittedName>
        <fullName evidence="2">Outer membrane lipoprotein-sorting protein</fullName>
    </submittedName>
</protein>
<keyword evidence="1" id="KW-0732">Signal</keyword>
<feature type="chain" id="PRO_5037224720" evidence="1">
    <location>
        <begin position="24"/>
        <end position="257"/>
    </location>
</feature>
<evidence type="ECO:0000313" key="3">
    <source>
        <dbReference type="Proteomes" id="UP000707206"/>
    </source>
</evidence>
<comment type="caution">
    <text evidence="2">The sequence shown here is derived from an EMBL/GenBank/DDBJ whole genome shotgun (WGS) entry which is preliminary data.</text>
</comment>
<organism evidence="2 3">
    <name type="scientific">Pelagihabitans pacificus</name>
    <dbReference type="NCBI Taxonomy" id="2696054"/>
    <lineage>
        <taxon>Bacteria</taxon>
        <taxon>Pseudomonadati</taxon>
        <taxon>Bacteroidota</taxon>
        <taxon>Flavobacteriia</taxon>
        <taxon>Flavobacteriales</taxon>
        <taxon>Flavobacteriaceae</taxon>
        <taxon>Pelagihabitans</taxon>
    </lineage>
</organism>
<dbReference type="Gene3D" id="2.50.20.10">
    <property type="entry name" value="Lipoprotein localisation LolA/LolB/LppX"/>
    <property type="match status" value="1"/>
</dbReference>
<keyword evidence="2" id="KW-0449">Lipoprotein</keyword>
<evidence type="ECO:0000313" key="2">
    <source>
        <dbReference type="EMBL" id="NHF59845.1"/>
    </source>
</evidence>
<dbReference type="RefSeq" id="WP_152574358.1">
    <property type="nucleotide sequence ID" value="NZ_VIKU02000003.1"/>
</dbReference>
<sequence length="257" mass="28747">MKTLKVCIAVITLMIMAPTQAQTADEIISTYFENIGGLENFKALKGVKMTAKVNQQGMEIPIEIVQMSDGRQMTSINFQGKEIKQGVFDGETLWSHNFMTMKAEKSDAEATANFKLNTNDFPDSFVDYKEKGYTVELIGKETIDGAEAYKIKLVKEPITVDGKQEEDVSFYFFDTENYVPIAMQSEVKSGPGKGMTQEVTFSDYQEVDGLYFPFSMTQGVKGQPGSPITMETVELNPTVDENAFAFPEEETTKEEEK</sequence>
<dbReference type="AlphaFoldDB" id="A0A967AVB8"/>
<accession>A0A967AVB8</accession>
<feature type="signal peptide" evidence="1">
    <location>
        <begin position="1"/>
        <end position="23"/>
    </location>
</feature>
<reference evidence="2" key="2">
    <citation type="submission" date="2020-03" db="EMBL/GenBank/DDBJ databases">
        <title>Flavobacteriaceae bacterium strain TP-CH-4, a member of the family Flavobacteriaceae isolated from a deep-sea seamount.</title>
        <authorList>
            <person name="Zhang D.-C."/>
        </authorList>
    </citation>
    <scope>NUCLEOTIDE SEQUENCE</scope>
    <source>
        <strain evidence="2">TP-CH-4</strain>
    </source>
</reference>